<accession>A0AAD9L7W7</accession>
<sequence length="558" mass="64310">MSASTTSKVSEPISIIRRTIQRGTFPFPTHTAVVVTKEAAPGGKKIAGPRILRPIFEHAGVVETAGHRAKNGRWIKARGALDHPRWKAGTPQRGMKREYGWTHPKDRVKQWHIWTGDFVRLNVGTPENKYNDPAQGASSGYKIYKVEDVDMTTNKVYLAELKGKRSVQTARQPDDFEDYTPEEKQAWNKAFAVADVARAVQMSNLSLLVERDDDPSQHVWATRIKVSKPRWDRETANWVWDRYATKVTRTPATLEPEIVLRDNERNQLKEQGKDVDEAQLRHLETTWYKIPWPKGQAQELEENLDYEVKAEQHVVASRSAEPVSIDDILTIPSVPAIVPKTTHAPPPKDQSVADVYRAGGYEDQTANLAVDALMPLYLSEELSPRFAKHTLTDLYKIRKEQREAGKKAYIEAAVQQWKDLGRDRFLREIMDTEEANLRGVPLKPRSEREIREVAEIEWQQETERELLVVSKRLKRGYQWNYEEGKWVNGPRAQRRVDKLAAKQRKAHRLHVYLENLKLKQGKNMVVPEEARKEPKKVVVQPKRARIRPDDLFAKYLRT</sequence>
<reference evidence="1" key="1">
    <citation type="submission" date="2023-02" db="EMBL/GenBank/DDBJ databases">
        <title>Identification and recombinant expression of a fungal hydrolase from Papiliotrema laurentii that hydrolyzes apple cutin and clears colloidal polyester polyurethane.</title>
        <authorList>
            <consortium name="DOE Joint Genome Institute"/>
            <person name="Roman V.A."/>
            <person name="Bojanowski C."/>
            <person name="Crable B.R."/>
            <person name="Wagner D.N."/>
            <person name="Hung C.S."/>
            <person name="Nadeau L.J."/>
            <person name="Schratz L."/>
            <person name="Haridas S."/>
            <person name="Pangilinan J."/>
            <person name="Lipzen A."/>
            <person name="Na H."/>
            <person name="Yan M."/>
            <person name="Ng V."/>
            <person name="Grigoriev I.V."/>
            <person name="Spatafora J.W."/>
            <person name="Barlow D."/>
            <person name="Biffinger J."/>
            <person name="Kelley-Loughnane N."/>
            <person name="Varaljay V.A."/>
            <person name="Crookes-Goodson W.J."/>
        </authorList>
    </citation>
    <scope>NUCLEOTIDE SEQUENCE</scope>
    <source>
        <strain evidence="1">5307AH</strain>
    </source>
</reference>
<dbReference type="EMBL" id="JAODAN010000002">
    <property type="protein sequence ID" value="KAK1926318.1"/>
    <property type="molecule type" value="Genomic_DNA"/>
</dbReference>
<dbReference type="AlphaFoldDB" id="A0AAD9L7W7"/>
<comment type="caution">
    <text evidence="1">The sequence shown here is derived from an EMBL/GenBank/DDBJ whole genome shotgun (WGS) entry which is preliminary data.</text>
</comment>
<keyword evidence="2" id="KW-1185">Reference proteome</keyword>
<proteinExistence type="predicted"/>
<protein>
    <submittedName>
        <fullName evidence="1">Uncharacterized protein</fullName>
    </submittedName>
</protein>
<evidence type="ECO:0000313" key="2">
    <source>
        <dbReference type="Proteomes" id="UP001182556"/>
    </source>
</evidence>
<gene>
    <name evidence="1" type="ORF">DB88DRAFT_481432</name>
</gene>
<name>A0AAD9L7W7_PAPLA</name>
<dbReference type="Proteomes" id="UP001182556">
    <property type="component" value="Unassembled WGS sequence"/>
</dbReference>
<evidence type="ECO:0000313" key="1">
    <source>
        <dbReference type="EMBL" id="KAK1926318.1"/>
    </source>
</evidence>
<organism evidence="1 2">
    <name type="scientific">Papiliotrema laurentii</name>
    <name type="common">Cryptococcus laurentii</name>
    <dbReference type="NCBI Taxonomy" id="5418"/>
    <lineage>
        <taxon>Eukaryota</taxon>
        <taxon>Fungi</taxon>
        <taxon>Dikarya</taxon>
        <taxon>Basidiomycota</taxon>
        <taxon>Agaricomycotina</taxon>
        <taxon>Tremellomycetes</taxon>
        <taxon>Tremellales</taxon>
        <taxon>Rhynchogastremaceae</taxon>
        <taxon>Papiliotrema</taxon>
    </lineage>
</organism>